<evidence type="ECO:0000256" key="1">
    <source>
        <dbReference type="SAM" id="Coils"/>
    </source>
</evidence>
<feature type="signal peptide" evidence="2">
    <location>
        <begin position="1"/>
        <end position="22"/>
    </location>
</feature>
<gene>
    <name evidence="3" type="ORF">H8K52_10365</name>
</gene>
<dbReference type="Proteomes" id="UP000648257">
    <property type="component" value="Unassembled WGS sequence"/>
</dbReference>
<organism evidence="3 4">
    <name type="scientific">Undibacterium seohonense</name>
    <dbReference type="NCBI Taxonomy" id="1344950"/>
    <lineage>
        <taxon>Bacteria</taxon>
        <taxon>Pseudomonadati</taxon>
        <taxon>Pseudomonadota</taxon>
        <taxon>Betaproteobacteria</taxon>
        <taxon>Burkholderiales</taxon>
        <taxon>Oxalobacteraceae</taxon>
        <taxon>Undibacterium</taxon>
    </lineage>
</organism>
<name>A0ABR6X4W9_9BURK</name>
<evidence type="ECO:0000313" key="4">
    <source>
        <dbReference type="Proteomes" id="UP000648257"/>
    </source>
</evidence>
<feature type="coiled-coil region" evidence="1">
    <location>
        <begin position="50"/>
        <end position="116"/>
    </location>
</feature>
<keyword evidence="1" id="KW-0175">Coiled coil</keyword>
<sequence length="152" mass="17264">MSRNIKSALASLLFTCTFGVSAQQHQVPKISTRDEYRACLIESDKLASQLVELKELKGIHNQKLKQLQDEMNALVATQPKLDIYDEDAVTRFNEQMEDLNKRGAELNENSKKFNQDQEDYNALVASTNKRCAAMVVSLQDMKIVAKERANKK</sequence>
<keyword evidence="4" id="KW-1185">Reference proteome</keyword>
<dbReference type="EMBL" id="JACOFW010000009">
    <property type="protein sequence ID" value="MBC3807748.1"/>
    <property type="molecule type" value="Genomic_DNA"/>
</dbReference>
<dbReference type="RefSeq" id="WP_186922827.1">
    <property type="nucleotide sequence ID" value="NZ_JACOFW010000009.1"/>
</dbReference>
<reference evidence="3 4" key="1">
    <citation type="submission" date="2020-08" db="EMBL/GenBank/DDBJ databases">
        <title>Novel species isolated from subtropical streams in China.</title>
        <authorList>
            <person name="Lu H."/>
        </authorList>
    </citation>
    <scope>NUCLEOTIDE SEQUENCE [LARGE SCALE GENOMIC DNA]</scope>
    <source>
        <strain evidence="3 4">KACC 16656</strain>
    </source>
</reference>
<evidence type="ECO:0000313" key="3">
    <source>
        <dbReference type="EMBL" id="MBC3807748.1"/>
    </source>
</evidence>
<accession>A0ABR6X4W9</accession>
<protein>
    <submittedName>
        <fullName evidence="3">Uncharacterized protein</fullName>
    </submittedName>
</protein>
<evidence type="ECO:0000256" key="2">
    <source>
        <dbReference type="SAM" id="SignalP"/>
    </source>
</evidence>
<feature type="chain" id="PRO_5047054568" evidence="2">
    <location>
        <begin position="23"/>
        <end position="152"/>
    </location>
</feature>
<keyword evidence="2" id="KW-0732">Signal</keyword>
<comment type="caution">
    <text evidence="3">The sequence shown here is derived from an EMBL/GenBank/DDBJ whole genome shotgun (WGS) entry which is preliminary data.</text>
</comment>
<proteinExistence type="predicted"/>